<evidence type="ECO:0000313" key="3">
    <source>
        <dbReference type="RefSeq" id="XP_056856518.1"/>
    </source>
</evidence>
<dbReference type="KEGG" id="rsz:130505934"/>
<name>A0A9W3CYH2_RAPSA</name>
<accession>A0A9W3CYH2</accession>
<dbReference type="InterPro" id="IPR026960">
    <property type="entry name" value="RVT-Znf"/>
</dbReference>
<dbReference type="PANTHER" id="PTHR33116">
    <property type="entry name" value="REVERSE TRANSCRIPTASE ZINC-BINDING DOMAIN-CONTAINING PROTEIN-RELATED-RELATED"/>
    <property type="match status" value="1"/>
</dbReference>
<dbReference type="AlphaFoldDB" id="A0A9W3CYH2"/>
<sequence length="282" mass="32915">MTRMEVKSGTNTSFWFDSWSSLGNLIEFAGERGTMDLGIPINSTVERAVQLYRVKRHRVTHLQLIENEVLALKNRGLNEEEDICLWKRENGEFREGFSTSQTWNIIRMKSPKVSWFKGVWFSEATPKFTFLAWLAVHNRLATGDRILNWNPQAIVTCWLCNTEIETRDHLFFGCCYSKEVWLGTIKNLVGNGRVSDWSRVLQVVVNGVRGRVRTFLLRYCFQAVAYAIWRERNVRRVGEGSQTASCLITRLDKMIRNKITSLKRKKGEQFEKAMELWFERSS</sequence>
<protein>
    <submittedName>
        <fullName evidence="3">Uncharacterized protein LOC130505934</fullName>
    </submittedName>
</protein>
<gene>
    <name evidence="3" type="primary">LOC130505934</name>
</gene>
<reference evidence="3" key="1">
    <citation type="submission" date="2025-08" db="UniProtKB">
        <authorList>
            <consortium name="RefSeq"/>
        </authorList>
    </citation>
    <scope>IDENTIFICATION</scope>
    <source>
        <tissue evidence="3">Leaf</tissue>
    </source>
</reference>
<evidence type="ECO:0000259" key="1">
    <source>
        <dbReference type="Pfam" id="PF13966"/>
    </source>
</evidence>
<organism evidence="2 3">
    <name type="scientific">Raphanus sativus</name>
    <name type="common">Radish</name>
    <name type="synonym">Raphanus raphanistrum var. sativus</name>
    <dbReference type="NCBI Taxonomy" id="3726"/>
    <lineage>
        <taxon>Eukaryota</taxon>
        <taxon>Viridiplantae</taxon>
        <taxon>Streptophyta</taxon>
        <taxon>Embryophyta</taxon>
        <taxon>Tracheophyta</taxon>
        <taxon>Spermatophyta</taxon>
        <taxon>Magnoliopsida</taxon>
        <taxon>eudicotyledons</taxon>
        <taxon>Gunneridae</taxon>
        <taxon>Pentapetalae</taxon>
        <taxon>rosids</taxon>
        <taxon>malvids</taxon>
        <taxon>Brassicales</taxon>
        <taxon>Brassicaceae</taxon>
        <taxon>Brassiceae</taxon>
        <taxon>Raphanus</taxon>
    </lineage>
</organism>
<keyword evidence="2" id="KW-1185">Reference proteome</keyword>
<dbReference type="RefSeq" id="XP_056856518.1">
    <property type="nucleotide sequence ID" value="XM_057000538.1"/>
</dbReference>
<dbReference type="PANTHER" id="PTHR33116:SF84">
    <property type="entry name" value="RNA-DIRECTED DNA POLYMERASE"/>
    <property type="match status" value="1"/>
</dbReference>
<evidence type="ECO:0000313" key="2">
    <source>
        <dbReference type="Proteomes" id="UP000504610"/>
    </source>
</evidence>
<dbReference type="OrthoDB" id="1094856at2759"/>
<dbReference type="GeneID" id="130505934"/>
<proteinExistence type="predicted"/>
<dbReference type="Pfam" id="PF13966">
    <property type="entry name" value="zf-RVT"/>
    <property type="match status" value="1"/>
</dbReference>
<feature type="domain" description="Reverse transcriptase zinc-binding" evidence="1">
    <location>
        <begin position="97"/>
        <end position="181"/>
    </location>
</feature>
<dbReference type="Proteomes" id="UP000504610">
    <property type="component" value="Unplaced"/>
</dbReference>